<keyword evidence="4" id="KW-0004">4Fe-4S</keyword>
<evidence type="ECO:0000256" key="2">
    <source>
        <dbReference type="ARBA" id="ARBA00005065"/>
    </source>
</evidence>
<keyword evidence="6" id="KW-0808">Transferase</keyword>
<evidence type="ECO:0000256" key="4">
    <source>
        <dbReference type="ARBA" id="ARBA00022485"/>
    </source>
</evidence>
<dbReference type="InterPro" id="IPR036094">
    <property type="entry name" value="NadA_sf"/>
</dbReference>
<dbReference type="PANTHER" id="PTHR30573:SF0">
    <property type="entry name" value="QUINOLINATE SYNTHASE, CHLOROPLASTIC"/>
    <property type="match status" value="1"/>
</dbReference>
<comment type="cofactor">
    <cofactor evidence="1">
        <name>[4Fe-4S] cluster</name>
        <dbReference type="ChEBI" id="CHEBI:49883"/>
    </cofactor>
</comment>
<keyword evidence="9" id="KW-0411">Iron-sulfur</keyword>
<evidence type="ECO:0000256" key="3">
    <source>
        <dbReference type="ARBA" id="ARBA00012669"/>
    </source>
</evidence>
<evidence type="ECO:0000313" key="11">
    <source>
        <dbReference type="EMBL" id="RZV39643.1"/>
    </source>
</evidence>
<evidence type="ECO:0000256" key="6">
    <source>
        <dbReference type="ARBA" id="ARBA00022679"/>
    </source>
</evidence>
<keyword evidence="8" id="KW-0408">Iron</keyword>
<dbReference type="GO" id="GO:0005829">
    <property type="term" value="C:cytosol"/>
    <property type="evidence" value="ECO:0007669"/>
    <property type="project" value="TreeGrafter"/>
</dbReference>
<evidence type="ECO:0000313" key="12">
    <source>
        <dbReference type="Proteomes" id="UP000322454"/>
    </source>
</evidence>
<dbReference type="NCBIfam" id="TIGR00550">
    <property type="entry name" value="nadA"/>
    <property type="match status" value="1"/>
</dbReference>
<dbReference type="GO" id="GO:0051539">
    <property type="term" value="F:4 iron, 4 sulfur cluster binding"/>
    <property type="evidence" value="ECO:0007669"/>
    <property type="project" value="UniProtKB-KW"/>
</dbReference>
<accession>A0A520XEP1</accession>
<keyword evidence="7" id="KW-0479">Metal-binding</keyword>
<gene>
    <name evidence="11" type="primary">nadA</name>
    <name evidence="11" type="ORF">EVJ48_03805</name>
</gene>
<dbReference type="AlphaFoldDB" id="A0A520XEP1"/>
<protein>
    <recommendedName>
        <fullName evidence="3 10">Quinolinate synthase</fullName>
        <ecNumber evidence="3 10">2.5.1.72</ecNumber>
    </recommendedName>
</protein>
<comment type="pathway">
    <text evidence="2">Cofactor biosynthesis; NAD(+) biosynthesis; quinolinate from iminoaspartate: step 1/1.</text>
</comment>
<dbReference type="Gene3D" id="3.40.50.10800">
    <property type="entry name" value="NadA-like"/>
    <property type="match status" value="3"/>
</dbReference>
<organism evidence="11 12">
    <name type="scientific">Candidatus Acidulodesulfobacterium acidiphilum</name>
    <dbReference type="NCBI Taxonomy" id="2597224"/>
    <lineage>
        <taxon>Bacteria</taxon>
        <taxon>Deltaproteobacteria</taxon>
        <taxon>Candidatus Acidulodesulfobacterales</taxon>
        <taxon>Candidatus Acidulodesulfobacterium</taxon>
    </lineage>
</organism>
<proteinExistence type="predicted"/>
<dbReference type="GO" id="GO:0034628">
    <property type="term" value="P:'de novo' NAD+ biosynthetic process from L-aspartate"/>
    <property type="evidence" value="ECO:0007669"/>
    <property type="project" value="TreeGrafter"/>
</dbReference>
<comment type="caution">
    <text evidence="11">The sequence shown here is derived from an EMBL/GenBank/DDBJ whole genome shotgun (WGS) entry which is preliminary data.</text>
</comment>
<dbReference type="NCBIfam" id="NF006878">
    <property type="entry name" value="PRK09375.1-2"/>
    <property type="match status" value="1"/>
</dbReference>
<name>A0A520XEP1_9DELT</name>
<reference evidence="11 12" key="1">
    <citation type="submission" date="2019-01" db="EMBL/GenBank/DDBJ databases">
        <title>Insights into ecological role of a new deltaproteobacterial order Candidatus Sinidesulfobacterales (Sva0485) by metagenomics and metatranscriptomics.</title>
        <authorList>
            <person name="Tan S."/>
            <person name="Liu J."/>
            <person name="Fang Y."/>
            <person name="Hedlund B."/>
            <person name="Lian Z.-H."/>
            <person name="Huang L.-Y."/>
            <person name="Li J.-T."/>
            <person name="Huang L.-N."/>
            <person name="Li W.-J."/>
            <person name="Jiang H.-C."/>
            <person name="Dong H.-L."/>
            <person name="Shu W.-S."/>
        </authorList>
    </citation>
    <scope>NUCLEOTIDE SEQUENCE [LARGE SCALE GENOMIC DNA]</scope>
    <source>
        <strain evidence="11">AP4</strain>
    </source>
</reference>
<dbReference type="PANTHER" id="PTHR30573">
    <property type="entry name" value="QUINOLINATE SYNTHETASE A"/>
    <property type="match status" value="1"/>
</dbReference>
<sequence>MNNNDENKEENSGSVKYKQKFLKELLRKKNAILLAHNYQRDEIQEIADFQGDSLELSIKANKTDADIIVFCGVRFMAESAAIMNPEKTVILPNENAGCPMVDMITAQDILNLKKDYPDAPVVAYVNTSAECKAVSDICCTSANAVKVVNSLSSKRAIMVPDKNLGSYVQRFTDKEVINWPGYCPPHKRTTPEDIKVLKQKYPGAVFVAHPESSPETIDVADHVSSTSGMYKFVRESTAKYFIIGTERGIMYKMKKENPGKVFIPSNNGLVCPNMKKTHLDDVINSLAQMKNIIKIPEDVRIKARKSIENMLAL</sequence>
<evidence type="ECO:0000256" key="9">
    <source>
        <dbReference type="ARBA" id="ARBA00023014"/>
    </source>
</evidence>
<dbReference type="Proteomes" id="UP000322454">
    <property type="component" value="Unassembled WGS sequence"/>
</dbReference>
<evidence type="ECO:0000256" key="7">
    <source>
        <dbReference type="ARBA" id="ARBA00022723"/>
    </source>
</evidence>
<evidence type="ECO:0000256" key="8">
    <source>
        <dbReference type="ARBA" id="ARBA00023004"/>
    </source>
</evidence>
<keyword evidence="5" id="KW-0662">Pyridine nucleotide biosynthesis</keyword>
<dbReference type="EC" id="2.5.1.72" evidence="3 10"/>
<dbReference type="GO" id="GO:0046872">
    <property type="term" value="F:metal ion binding"/>
    <property type="evidence" value="ECO:0007669"/>
    <property type="project" value="UniProtKB-KW"/>
</dbReference>
<dbReference type="UniPathway" id="UPA00253">
    <property type="reaction ID" value="UER00327"/>
</dbReference>
<evidence type="ECO:0000256" key="1">
    <source>
        <dbReference type="ARBA" id="ARBA00001966"/>
    </source>
</evidence>
<dbReference type="EMBL" id="SHMQ01000007">
    <property type="protein sequence ID" value="RZV39643.1"/>
    <property type="molecule type" value="Genomic_DNA"/>
</dbReference>
<dbReference type="InterPro" id="IPR003473">
    <property type="entry name" value="NadA"/>
</dbReference>
<evidence type="ECO:0000256" key="10">
    <source>
        <dbReference type="NCBIfam" id="TIGR00550"/>
    </source>
</evidence>
<evidence type="ECO:0000256" key="5">
    <source>
        <dbReference type="ARBA" id="ARBA00022642"/>
    </source>
</evidence>
<dbReference type="SUPFAM" id="SSF142754">
    <property type="entry name" value="NadA-like"/>
    <property type="match status" value="1"/>
</dbReference>
<dbReference type="GO" id="GO:0008987">
    <property type="term" value="F:quinolinate synthetase A activity"/>
    <property type="evidence" value="ECO:0007669"/>
    <property type="project" value="UniProtKB-UniRule"/>
</dbReference>
<dbReference type="Pfam" id="PF02445">
    <property type="entry name" value="NadA"/>
    <property type="match status" value="1"/>
</dbReference>